<organism evidence="1">
    <name type="scientific">Anguilla anguilla</name>
    <name type="common">European freshwater eel</name>
    <name type="synonym">Muraena anguilla</name>
    <dbReference type="NCBI Taxonomy" id="7936"/>
    <lineage>
        <taxon>Eukaryota</taxon>
        <taxon>Metazoa</taxon>
        <taxon>Chordata</taxon>
        <taxon>Craniata</taxon>
        <taxon>Vertebrata</taxon>
        <taxon>Euteleostomi</taxon>
        <taxon>Actinopterygii</taxon>
        <taxon>Neopterygii</taxon>
        <taxon>Teleostei</taxon>
        <taxon>Anguilliformes</taxon>
        <taxon>Anguillidae</taxon>
        <taxon>Anguilla</taxon>
    </lineage>
</organism>
<reference evidence="1" key="2">
    <citation type="journal article" date="2015" name="Fish Shellfish Immunol.">
        <title>Early steps in the European eel (Anguilla anguilla)-Vibrio vulnificus interaction in the gills: Role of the RtxA13 toxin.</title>
        <authorList>
            <person name="Callol A."/>
            <person name="Pajuelo D."/>
            <person name="Ebbesson L."/>
            <person name="Teles M."/>
            <person name="MacKenzie S."/>
            <person name="Amaro C."/>
        </authorList>
    </citation>
    <scope>NUCLEOTIDE SEQUENCE</scope>
</reference>
<name>A0A0E9RSH1_ANGAN</name>
<protein>
    <submittedName>
        <fullName evidence="1">Uncharacterized protein</fullName>
    </submittedName>
</protein>
<evidence type="ECO:0000313" key="1">
    <source>
        <dbReference type="EMBL" id="JAH31752.1"/>
    </source>
</evidence>
<reference evidence="1" key="1">
    <citation type="submission" date="2014-11" db="EMBL/GenBank/DDBJ databases">
        <authorList>
            <person name="Amaro Gonzalez C."/>
        </authorList>
    </citation>
    <scope>NUCLEOTIDE SEQUENCE</scope>
</reference>
<sequence length="10" mass="1135">MLQELNTSLS</sequence>
<dbReference type="EMBL" id="GBXM01076825">
    <property type="protein sequence ID" value="JAH31752.1"/>
    <property type="molecule type" value="Transcribed_RNA"/>
</dbReference>
<proteinExistence type="predicted"/>
<accession>A0A0E9RSH1</accession>